<dbReference type="EMBL" id="JABVCQ010000016">
    <property type="protein sequence ID" value="MBB1126287.1"/>
    <property type="molecule type" value="Genomic_DNA"/>
</dbReference>
<feature type="domain" description="Outer membrane lipoprotein BamD-like" evidence="4">
    <location>
        <begin position="145"/>
        <end position="266"/>
    </location>
</feature>
<dbReference type="HAMAP" id="MF_02066">
    <property type="entry name" value="CpoB"/>
    <property type="match status" value="1"/>
</dbReference>
<comment type="subcellular location">
    <subcellularLocation>
        <location evidence="2">Periplasm</location>
    </subcellularLocation>
</comment>
<proteinExistence type="inferred from homology"/>
<evidence type="ECO:0000256" key="3">
    <source>
        <dbReference type="SAM" id="MobiDB-lite"/>
    </source>
</evidence>
<organism evidence="6 7">
    <name type="scientific">Thiospirillum jenense</name>
    <dbReference type="NCBI Taxonomy" id="1653858"/>
    <lineage>
        <taxon>Bacteria</taxon>
        <taxon>Pseudomonadati</taxon>
        <taxon>Pseudomonadota</taxon>
        <taxon>Gammaproteobacteria</taxon>
        <taxon>Chromatiales</taxon>
        <taxon>Chromatiaceae</taxon>
        <taxon>Thiospirillum</taxon>
    </lineage>
</organism>
<dbReference type="Pfam" id="PF13525">
    <property type="entry name" value="YfiO"/>
    <property type="match status" value="1"/>
</dbReference>
<comment type="caution">
    <text evidence="6">The sequence shown here is derived from an EMBL/GenBank/DDBJ whole genome shotgun (WGS) entry which is preliminary data.</text>
</comment>
<dbReference type="InterPro" id="IPR039565">
    <property type="entry name" value="BamD-like"/>
</dbReference>
<evidence type="ECO:0000313" key="7">
    <source>
        <dbReference type="Proteomes" id="UP000548632"/>
    </source>
</evidence>
<keyword evidence="1 2" id="KW-0732">Signal</keyword>
<keyword evidence="2" id="KW-0574">Periplasm</keyword>
<dbReference type="Proteomes" id="UP000548632">
    <property type="component" value="Unassembled WGS sequence"/>
</dbReference>
<dbReference type="GO" id="GO:0043093">
    <property type="term" value="P:FtsZ-dependent cytokinesis"/>
    <property type="evidence" value="ECO:0007669"/>
    <property type="project" value="UniProtKB-UniRule"/>
</dbReference>
<dbReference type="SUPFAM" id="SSF48452">
    <property type="entry name" value="TPR-like"/>
    <property type="match status" value="1"/>
</dbReference>
<dbReference type="InterPro" id="IPR034706">
    <property type="entry name" value="CpoB"/>
</dbReference>
<feature type="region of interest" description="Disordered" evidence="3">
    <location>
        <begin position="89"/>
        <end position="147"/>
    </location>
</feature>
<dbReference type="Pfam" id="PF16331">
    <property type="entry name" value="TolA_bind_tri"/>
    <property type="match status" value="1"/>
</dbReference>
<dbReference type="Gene3D" id="1.20.5.110">
    <property type="match status" value="1"/>
</dbReference>
<accession>A0A839HGV7</accession>
<gene>
    <name evidence="6" type="primary">ybgF</name>
    <name evidence="2" type="synonym">cpoB</name>
    <name evidence="6" type="ORF">HUK38_08585</name>
</gene>
<dbReference type="InterPro" id="IPR032519">
    <property type="entry name" value="YbgF_tri"/>
</dbReference>
<dbReference type="GO" id="GO:0070206">
    <property type="term" value="P:protein trimerization"/>
    <property type="evidence" value="ECO:0007669"/>
    <property type="project" value="InterPro"/>
</dbReference>
<evidence type="ECO:0000256" key="1">
    <source>
        <dbReference type="ARBA" id="ARBA00022729"/>
    </source>
</evidence>
<evidence type="ECO:0000259" key="5">
    <source>
        <dbReference type="Pfam" id="PF16331"/>
    </source>
</evidence>
<dbReference type="AlphaFoldDB" id="A0A839HGV7"/>
<feature type="signal peptide" evidence="2">
    <location>
        <begin position="1"/>
        <end position="27"/>
    </location>
</feature>
<evidence type="ECO:0000313" key="6">
    <source>
        <dbReference type="EMBL" id="MBB1126287.1"/>
    </source>
</evidence>
<reference evidence="6 7" key="1">
    <citation type="journal article" date="2020" name="Arch. Microbiol.">
        <title>The genome sequence of the giant phototrophic gammaproteobacterium Thiospirillum jenense gives insight into its physiological properties and phylogenetic relationships.</title>
        <authorList>
            <person name="Imhoff J.F."/>
            <person name="Meyer T.E."/>
            <person name="Kyndt J.A."/>
        </authorList>
    </citation>
    <scope>NUCLEOTIDE SEQUENCE [LARGE SCALE GENOMIC DNA]</scope>
    <source>
        <strain evidence="6 7">DSM 216</strain>
    </source>
</reference>
<feature type="chain" id="PRO_5033169247" description="Cell division coordinator CpoB" evidence="2">
    <location>
        <begin position="28"/>
        <end position="274"/>
    </location>
</feature>
<dbReference type="InterPro" id="IPR011990">
    <property type="entry name" value="TPR-like_helical_dom_sf"/>
</dbReference>
<dbReference type="RefSeq" id="WP_182583912.1">
    <property type="nucleotide sequence ID" value="NZ_JABVCQ010000016.1"/>
</dbReference>
<dbReference type="NCBIfam" id="TIGR02795">
    <property type="entry name" value="tol_pal_ybgF"/>
    <property type="match status" value="1"/>
</dbReference>
<protein>
    <recommendedName>
        <fullName evidence="2">Cell division coordinator CpoB</fullName>
    </recommendedName>
</protein>
<evidence type="ECO:0000259" key="4">
    <source>
        <dbReference type="Pfam" id="PF13525"/>
    </source>
</evidence>
<feature type="domain" description="YbgF trimerisation" evidence="5">
    <location>
        <begin position="40"/>
        <end position="91"/>
    </location>
</feature>
<sequence length="274" mass="30849" precursor="true">MHCRPTRYLMILPLFTVLALDTRAVTAEPFAVTADPFLEFNARVTRLEQLLNDQGLSAVLLEMQRLQQEVRELRGQLEQHQYQLDQLHRQLNGGDNGDDADNDNAPVLPQLPDASDLDFTPQFDDDPAGLEDAAPIDSPDDSAANEEREAYRAAFDLLKERRYDAAKAAFIALLERYPAGQFDDKTRYWLGDIGYITHDYASAVREFNRLVSAHPRSPKAASALLKMGYIFSEQRDQASARMALEQLMAQFPNTPEARLAAGRLRDLGRFGADH</sequence>
<dbReference type="GO" id="GO:0030288">
    <property type="term" value="C:outer membrane-bounded periplasmic space"/>
    <property type="evidence" value="ECO:0007669"/>
    <property type="project" value="UniProtKB-UniRule"/>
</dbReference>
<keyword evidence="2" id="KW-0132">Cell division</keyword>
<evidence type="ECO:0000256" key="2">
    <source>
        <dbReference type="HAMAP-Rule" id="MF_02066"/>
    </source>
</evidence>
<keyword evidence="7" id="KW-1185">Reference proteome</keyword>
<name>A0A839HGV7_9GAMM</name>
<keyword evidence="2" id="KW-0131">Cell cycle</keyword>
<comment type="function">
    <text evidence="2">Mediates coordination of peptidoglycan synthesis and outer membrane constriction during cell division.</text>
</comment>
<dbReference type="Gene3D" id="1.25.40.10">
    <property type="entry name" value="Tetratricopeptide repeat domain"/>
    <property type="match status" value="1"/>
</dbReference>
<dbReference type="InterPro" id="IPR014162">
    <property type="entry name" value="CpoB_C"/>
</dbReference>
<comment type="similarity">
    <text evidence="2">Belongs to the CpoB family.</text>
</comment>